<keyword evidence="2" id="KW-1185">Reference proteome</keyword>
<organism evidence="1 2">
    <name type="scientific">Vararia minispora EC-137</name>
    <dbReference type="NCBI Taxonomy" id="1314806"/>
    <lineage>
        <taxon>Eukaryota</taxon>
        <taxon>Fungi</taxon>
        <taxon>Dikarya</taxon>
        <taxon>Basidiomycota</taxon>
        <taxon>Agaricomycotina</taxon>
        <taxon>Agaricomycetes</taxon>
        <taxon>Russulales</taxon>
        <taxon>Lachnocladiaceae</taxon>
        <taxon>Vararia</taxon>
    </lineage>
</organism>
<protein>
    <submittedName>
        <fullName evidence="1">Septin-domain-containing protein</fullName>
    </submittedName>
</protein>
<reference evidence="1" key="2">
    <citation type="journal article" date="2022" name="New Phytol.">
        <title>Evolutionary transition to the ectomycorrhizal habit in the genomes of a hyperdiverse lineage of mushroom-forming fungi.</title>
        <authorList>
            <person name="Looney B."/>
            <person name="Miyauchi S."/>
            <person name="Morin E."/>
            <person name="Drula E."/>
            <person name="Courty P.E."/>
            <person name="Kohler A."/>
            <person name="Kuo A."/>
            <person name="LaButti K."/>
            <person name="Pangilinan J."/>
            <person name="Lipzen A."/>
            <person name="Riley R."/>
            <person name="Andreopoulos W."/>
            <person name="He G."/>
            <person name="Johnson J."/>
            <person name="Nolan M."/>
            <person name="Tritt A."/>
            <person name="Barry K.W."/>
            <person name="Grigoriev I.V."/>
            <person name="Nagy L.G."/>
            <person name="Hibbett D."/>
            <person name="Henrissat B."/>
            <person name="Matheny P.B."/>
            <person name="Labbe J."/>
            <person name="Martin F.M."/>
        </authorList>
    </citation>
    <scope>NUCLEOTIDE SEQUENCE</scope>
    <source>
        <strain evidence="1">EC-137</strain>
    </source>
</reference>
<comment type="caution">
    <text evidence="1">The sequence shown here is derived from an EMBL/GenBank/DDBJ whole genome shotgun (WGS) entry which is preliminary data.</text>
</comment>
<proteinExistence type="predicted"/>
<sequence length="356" mass="41247">MAQHTHVDEIQTGFPPRRRKIVSRRGVHFTIMVVGDSGLGKTTFINALFSTKRLPWKDYTELIITNFEEQGLTLKFTVIKGDNHGAWNSLVEQESRSQRSEILDRRVHVCLYFIRLTGHAHAVTCLKQPSDAAIMQCLGTRVNLFPVIAKADNLSQAELSYASNWYVLLRRRRTVIDFGIQVRDIIAAKGIQVYQPPIETEDSERARHANLDSEATPPSINGPSKEDARTANGRLVEGGQYLWDVAEDTRLILGAENEQHYDCAKLHTLFLRSFMLDLISSTEVHYEVFRTVRLGVLRCGPPREYVESVSWLQGEERLRQHFTEQLEAREDWWHLLEQHIAKERHRLNRDYRRYEK</sequence>
<evidence type="ECO:0000313" key="1">
    <source>
        <dbReference type="EMBL" id="KAI0032333.1"/>
    </source>
</evidence>
<gene>
    <name evidence="1" type="ORF">K488DRAFT_78532</name>
</gene>
<accession>A0ACB8QKU1</accession>
<dbReference type="EMBL" id="MU273549">
    <property type="protein sequence ID" value="KAI0032333.1"/>
    <property type="molecule type" value="Genomic_DNA"/>
</dbReference>
<name>A0ACB8QKU1_9AGAM</name>
<reference evidence="1" key="1">
    <citation type="submission" date="2021-02" db="EMBL/GenBank/DDBJ databases">
        <authorList>
            <consortium name="DOE Joint Genome Institute"/>
            <person name="Ahrendt S."/>
            <person name="Looney B.P."/>
            <person name="Miyauchi S."/>
            <person name="Morin E."/>
            <person name="Drula E."/>
            <person name="Courty P.E."/>
            <person name="Chicoki N."/>
            <person name="Fauchery L."/>
            <person name="Kohler A."/>
            <person name="Kuo A."/>
            <person name="Labutti K."/>
            <person name="Pangilinan J."/>
            <person name="Lipzen A."/>
            <person name="Riley R."/>
            <person name="Andreopoulos W."/>
            <person name="He G."/>
            <person name="Johnson J."/>
            <person name="Barry K.W."/>
            <person name="Grigoriev I.V."/>
            <person name="Nagy L."/>
            <person name="Hibbett D."/>
            <person name="Henrissat B."/>
            <person name="Matheny P.B."/>
            <person name="Labbe J."/>
            <person name="Martin F."/>
        </authorList>
    </citation>
    <scope>NUCLEOTIDE SEQUENCE</scope>
    <source>
        <strain evidence="1">EC-137</strain>
    </source>
</reference>
<evidence type="ECO:0000313" key="2">
    <source>
        <dbReference type="Proteomes" id="UP000814128"/>
    </source>
</evidence>
<dbReference type="Proteomes" id="UP000814128">
    <property type="component" value="Unassembled WGS sequence"/>
</dbReference>